<evidence type="ECO:0000313" key="6">
    <source>
        <dbReference type="EMBL" id="KAL1864580.1"/>
    </source>
</evidence>
<feature type="region of interest" description="Disordered" evidence="4">
    <location>
        <begin position="1"/>
        <end position="22"/>
    </location>
</feature>
<dbReference type="PROSITE" id="PS00463">
    <property type="entry name" value="ZN2_CY6_FUNGAL_1"/>
    <property type="match status" value="1"/>
</dbReference>
<sequence length="711" mass="78185">MEPPPSAPPASALGTPGRRRNGRLQACEPCRKRKVSCDHAFPACRRCRARNNPSGCVYLSPEETSRNPAQSRPRTALRTARSTRPSPSSNSGAISPSVDVLSNSPDSRGHPSETSPGYLGFTSFSAVYQETQNSLSLVKGPLMGFSPVVTTSPPVSAIQNGETGLSTVVLSPRSLETSLIVLHRIPAEDVGLALFEKHTNPNDGWNRLAGKRMIESLTSEFGRQLRSRKPRDLEAMAHLISSNTANKWFEDEPESEAWLSSFSGRNMRWESFGILFTYWALAAMADQPHRPETRKSEKKPAPLVLVYQETAQMCFELCKGATPNSLLLYLSYKVAILQSMISGDAAPSFWRQHGENVALVTYLGLHALHNDTPYVPTVASEVRRRLVSQVFVIDKVAASFSGRPPLLSRKYMLAPHPLDLSDEELMSDPETLAKAVEALDENGWSRKNDYYSTTIVRARVKLARVKDQIMEVALGSPEYTSIDALLALKEQEDEAFSGIPNSLKYSPEAVRDMSMLAPALYTKILVRLEHLQNLFFIARLLVQWGYDSNADLLSVSFEMVSVTLVFWTHMDRLAGLHGDFEWLVMAFAAPAGGVLCNELLKPSLQHTPVQGVTRSGIIQQLSLLSGFLDWVSPSAPNGDLCSSCKAVIQHVLDQALNAPPVEPSSAAPEGVFDFTLDLSSDIDAINGYFNFDLLNTFHFDTTSLVGGSQEL</sequence>
<dbReference type="CDD" id="cd00067">
    <property type="entry name" value="GAL4"/>
    <property type="match status" value="1"/>
</dbReference>
<comment type="subcellular location">
    <subcellularLocation>
        <location evidence="1">Nucleus</location>
    </subcellularLocation>
</comment>
<dbReference type="InterPro" id="IPR007219">
    <property type="entry name" value="XnlR_reg_dom"/>
</dbReference>
<dbReference type="Pfam" id="PF00172">
    <property type="entry name" value="Zn_clus"/>
    <property type="match status" value="1"/>
</dbReference>
<dbReference type="InterPro" id="IPR036864">
    <property type="entry name" value="Zn2-C6_fun-type_DNA-bd_sf"/>
</dbReference>
<evidence type="ECO:0000313" key="7">
    <source>
        <dbReference type="Proteomes" id="UP001583177"/>
    </source>
</evidence>
<evidence type="ECO:0000256" key="2">
    <source>
        <dbReference type="ARBA" id="ARBA00022723"/>
    </source>
</evidence>
<dbReference type="Gene3D" id="4.10.240.10">
    <property type="entry name" value="Zn(2)-C6 fungal-type DNA-binding domain"/>
    <property type="match status" value="1"/>
</dbReference>
<dbReference type="PANTHER" id="PTHR31001">
    <property type="entry name" value="UNCHARACTERIZED TRANSCRIPTIONAL REGULATORY PROTEIN"/>
    <property type="match status" value="1"/>
</dbReference>
<dbReference type="InterPro" id="IPR050613">
    <property type="entry name" value="Sec_Metabolite_Reg"/>
</dbReference>
<organism evidence="6 7">
    <name type="scientific">Diaporthe australafricana</name>
    <dbReference type="NCBI Taxonomy" id="127596"/>
    <lineage>
        <taxon>Eukaryota</taxon>
        <taxon>Fungi</taxon>
        <taxon>Dikarya</taxon>
        <taxon>Ascomycota</taxon>
        <taxon>Pezizomycotina</taxon>
        <taxon>Sordariomycetes</taxon>
        <taxon>Sordariomycetidae</taxon>
        <taxon>Diaporthales</taxon>
        <taxon>Diaporthaceae</taxon>
        <taxon>Diaporthe</taxon>
    </lineage>
</organism>
<evidence type="ECO:0000256" key="3">
    <source>
        <dbReference type="ARBA" id="ARBA00023242"/>
    </source>
</evidence>
<protein>
    <recommendedName>
        <fullName evidence="5">Zn(2)-C6 fungal-type domain-containing protein</fullName>
    </recommendedName>
</protein>
<keyword evidence="2" id="KW-0479">Metal-binding</keyword>
<comment type="caution">
    <text evidence="6">The sequence shown here is derived from an EMBL/GenBank/DDBJ whole genome shotgun (WGS) entry which is preliminary data.</text>
</comment>
<dbReference type="PANTHER" id="PTHR31001:SF40">
    <property type="entry name" value="ZN(II)2CYS6 TRANSCRIPTION FACTOR (EUROFUNG)"/>
    <property type="match status" value="1"/>
</dbReference>
<dbReference type="EMBL" id="JAWRVE010000067">
    <property type="protein sequence ID" value="KAL1864580.1"/>
    <property type="molecule type" value="Genomic_DNA"/>
</dbReference>
<dbReference type="InterPro" id="IPR001138">
    <property type="entry name" value="Zn2Cys6_DnaBD"/>
</dbReference>
<dbReference type="Proteomes" id="UP001583177">
    <property type="component" value="Unassembled WGS sequence"/>
</dbReference>
<evidence type="ECO:0000256" key="1">
    <source>
        <dbReference type="ARBA" id="ARBA00004123"/>
    </source>
</evidence>
<evidence type="ECO:0000259" key="5">
    <source>
        <dbReference type="PROSITE" id="PS50048"/>
    </source>
</evidence>
<dbReference type="SUPFAM" id="SSF57701">
    <property type="entry name" value="Zn2/Cys6 DNA-binding domain"/>
    <property type="match status" value="1"/>
</dbReference>
<name>A0ABR3WLR5_9PEZI</name>
<feature type="domain" description="Zn(2)-C6 fungal-type" evidence="5">
    <location>
        <begin position="26"/>
        <end position="58"/>
    </location>
</feature>
<gene>
    <name evidence="6" type="ORF">Daus18300_007597</name>
</gene>
<dbReference type="Pfam" id="PF04082">
    <property type="entry name" value="Fungal_trans"/>
    <property type="match status" value="1"/>
</dbReference>
<accession>A0ABR3WLR5</accession>
<reference evidence="6 7" key="1">
    <citation type="journal article" date="2024" name="IMA Fungus">
        <title>IMA Genome - F19 : A genome assembly and annotation guide to empower mycologists, including annotated draft genome sequences of Ceratocystis pirilliformis, Diaporthe australafricana, Fusarium ophioides, Paecilomyces lecythidis, and Sporothrix stenoceras.</title>
        <authorList>
            <person name="Aylward J."/>
            <person name="Wilson A.M."/>
            <person name="Visagie C.M."/>
            <person name="Spraker J."/>
            <person name="Barnes I."/>
            <person name="Buitendag C."/>
            <person name="Ceriani C."/>
            <person name="Del Mar Angel L."/>
            <person name="du Plessis D."/>
            <person name="Fuchs T."/>
            <person name="Gasser K."/>
            <person name="Kramer D."/>
            <person name="Li W."/>
            <person name="Munsamy K."/>
            <person name="Piso A."/>
            <person name="Price J.L."/>
            <person name="Sonnekus B."/>
            <person name="Thomas C."/>
            <person name="van der Nest A."/>
            <person name="van Dijk A."/>
            <person name="van Heerden A."/>
            <person name="van Vuuren N."/>
            <person name="Yilmaz N."/>
            <person name="Duong T.A."/>
            <person name="van der Merwe N.A."/>
            <person name="Wingfield M.J."/>
            <person name="Wingfield B.D."/>
        </authorList>
    </citation>
    <scope>NUCLEOTIDE SEQUENCE [LARGE SCALE GENOMIC DNA]</scope>
    <source>
        <strain evidence="6 7">CMW 18300</strain>
    </source>
</reference>
<evidence type="ECO:0000256" key="4">
    <source>
        <dbReference type="SAM" id="MobiDB-lite"/>
    </source>
</evidence>
<keyword evidence="7" id="KW-1185">Reference proteome</keyword>
<dbReference type="CDD" id="cd12148">
    <property type="entry name" value="fungal_TF_MHR"/>
    <property type="match status" value="1"/>
</dbReference>
<keyword evidence="3" id="KW-0539">Nucleus</keyword>
<dbReference type="SMART" id="SM00066">
    <property type="entry name" value="GAL4"/>
    <property type="match status" value="1"/>
</dbReference>
<dbReference type="PROSITE" id="PS50048">
    <property type="entry name" value="ZN2_CY6_FUNGAL_2"/>
    <property type="match status" value="1"/>
</dbReference>
<proteinExistence type="predicted"/>
<feature type="compositionally biased region" description="Low complexity" evidence="4">
    <location>
        <begin position="78"/>
        <end position="97"/>
    </location>
</feature>
<feature type="region of interest" description="Disordered" evidence="4">
    <location>
        <begin position="48"/>
        <end position="116"/>
    </location>
</feature>